<name>A0A543CLA2_9ACTN</name>
<dbReference type="PANTHER" id="PTHR43053:SF3">
    <property type="entry name" value="ALPHA-GALACTOSIDASE C-RELATED"/>
    <property type="match status" value="1"/>
</dbReference>
<protein>
    <submittedName>
        <fullName evidence="3">Alpha-galactosidase</fullName>
    </submittedName>
</protein>
<keyword evidence="2" id="KW-0326">Glycosidase</keyword>
<dbReference type="InterPro" id="IPR006311">
    <property type="entry name" value="TAT_signal"/>
</dbReference>
<evidence type="ECO:0000313" key="4">
    <source>
        <dbReference type="Proteomes" id="UP000316096"/>
    </source>
</evidence>
<evidence type="ECO:0000256" key="1">
    <source>
        <dbReference type="ARBA" id="ARBA00022801"/>
    </source>
</evidence>
<dbReference type="InterPro" id="IPR013785">
    <property type="entry name" value="Aldolase_TIM"/>
</dbReference>
<dbReference type="CDD" id="cd14791">
    <property type="entry name" value="GH36"/>
    <property type="match status" value="1"/>
</dbReference>
<keyword evidence="1" id="KW-0378">Hydrolase</keyword>
<evidence type="ECO:0000256" key="2">
    <source>
        <dbReference type="ARBA" id="ARBA00023295"/>
    </source>
</evidence>
<dbReference type="AlphaFoldDB" id="A0A543CLA2"/>
<dbReference type="InterPro" id="IPR017853">
    <property type="entry name" value="GH"/>
</dbReference>
<dbReference type="InterPro" id="IPR002252">
    <property type="entry name" value="Glyco_hydro_36"/>
</dbReference>
<dbReference type="PROSITE" id="PS51318">
    <property type="entry name" value="TAT"/>
    <property type="match status" value="1"/>
</dbReference>
<organism evidence="3 4">
    <name type="scientific">Actinoallomurus bryophytorum</name>
    <dbReference type="NCBI Taxonomy" id="1490222"/>
    <lineage>
        <taxon>Bacteria</taxon>
        <taxon>Bacillati</taxon>
        <taxon>Actinomycetota</taxon>
        <taxon>Actinomycetes</taxon>
        <taxon>Streptosporangiales</taxon>
        <taxon>Thermomonosporaceae</taxon>
        <taxon>Actinoallomurus</taxon>
    </lineage>
</organism>
<proteinExistence type="predicted"/>
<dbReference type="OrthoDB" id="9758822at2"/>
<evidence type="ECO:0000313" key="3">
    <source>
        <dbReference type="EMBL" id="TQL97869.1"/>
    </source>
</evidence>
<reference evidence="3 4" key="1">
    <citation type="submission" date="2019-06" db="EMBL/GenBank/DDBJ databases">
        <title>Sequencing the genomes of 1000 actinobacteria strains.</title>
        <authorList>
            <person name="Klenk H.-P."/>
        </authorList>
    </citation>
    <scope>NUCLEOTIDE SEQUENCE [LARGE SCALE GENOMIC DNA]</scope>
    <source>
        <strain evidence="3 4">DSM 102200</strain>
    </source>
</reference>
<dbReference type="Pfam" id="PF02065">
    <property type="entry name" value="Melibiase"/>
    <property type="match status" value="1"/>
</dbReference>
<dbReference type="GO" id="GO:0016052">
    <property type="term" value="P:carbohydrate catabolic process"/>
    <property type="evidence" value="ECO:0007669"/>
    <property type="project" value="InterPro"/>
</dbReference>
<dbReference type="GO" id="GO:0004557">
    <property type="term" value="F:alpha-galactosidase activity"/>
    <property type="evidence" value="ECO:0007669"/>
    <property type="project" value="InterPro"/>
</dbReference>
<dbReference type="Proteomes" id="UP000316096">
    <property type="component" value="Unassembled WGS sequence"/>
</dbReference>
<dbReference type="RefSeq" id="WP_141956540.1">
    <property type="nucleotide sequence ID" value="NZ_VFOZ01000001.1"/>
</dbReference>
<gene>
    <name evidence="3" type="ORF">FB559_3479</name>
</gene>
<sequence>MTDMTRRTVLKVALGGAGLTALPAVTGGLATAEAAVSPNQGPKLVGVGDASITLEFDDQLHSRVAVDGRQVTRFDAGEALILGDATIDTFGYRGHQTRKTRHDRHGDGVVVTIQGESSDHVRKTVELTTYRGLSGMTVMKVTYTNLSGRPLNVTGWRNGAHELLAKPGGFYTFSGSTHEDRRDWVQPMSDDFFQENSLGMDASDYGGGTPLASVWRQGAGVSVGHVEPVARILRMPVRKTANGASIAIEGDTPLTLKPRQKLTTDTTFLVAHQRDHFVPMQRYRDYMSDIGLRAPKVPESAFAPVWCAWGYQRDFTVEQVLGTLPKVRDVGLKWAGLDDGWQTNEGDWDINLAKFPGGEADMRAFTQKIRDAGLLPRLWWAPLAADPESNLYKEHPDMLLLDAKGNKQDVSWWDSYTVCPAYPPAVDYFAGLARKFIGDWGYEGLKTDGQHLNAVAPCYNPAHEHARPEESTEGLARFWKAIHDAAHAANRDAVVELCPCGTAFAFHNLPYVDQYPASDPESSYQVRSKGKSMKALMGRGSSYAGDHVELSDGGDDFASSYGVGAVLSTKFTWPSDAPGTKPRERVVLTPEKEVLWRKWVSLYKKYMLSTGDYRGELYDIGFDKPEAHVIAKDSTLHYAFYADQWNGKVELRGLDQGHRYRLTDPFSGASLGIADSRRDTLELTFEKFQLVVAERI</sequence>
<comment type="caution">
    <text evidence="3">The sequence shown here is derived from an EMBL/GenBank/DDBJ whole genome shotgun (WGS) entry which is preliminary data.</text>
</comment>
<dbReference type="EMBL" id="VFOZ01000001">
    <property type="protein sequence ID" value="TQL97869.1"/>
    <property type="molecule type" value="Genomic_DNA"/>
</dbReference>
<dbReference type="PANTHER" id="PTHR43053">
    <property type="entry name" value="GLYCOSIDASE FAMILY 31"/>
    <property type="match status" value="1"/>
</dbReference>
<keyword evidence="4" id="KW-1185">Reference proteome</keyword>
<dbReference type="SUPFAM" id="SSF51445">
    <property type="entry name" value="(Trans)glycosidases"/>
    <property type="match status" value="1"/>
</dbReference>
<accession>A0A543CLA2</accession>
<dbReference type="InterPro" id="IPR050985">
    <property type="entry name" value="Alpha-glycosidase_related"/>
</dbReference>
<dbReference type="Gene3D" id="3.20.20.70">
    <property type="entry name" value="Aldolase class I"/>
    <property type="match status" value="1"/>
</dbReference>